<organism evidence="7 8">
    <name type="scientific">Stappia sediminis</name>
    <dbReference type="NCBI Taxonomy" id="2692190"/>
    <lineage>
        <taxon>Bacteria</taxon>
        <taxon>Pseudomonadati</taxon>
        <taxon>Pseudomonadota</taxon>
        <taxon>Alphaproteobacteria</taxon>
        <taxon>Hyphomicrobiales</taxon>
        <taxon>Stappiaceae</taxon>
        <taxon>Stappia</taxon>
    </lineage>
</organism>
<evidence type="ECO:0000256" key="6">
    <source>
        <dbReference type="SAM" id="Phobius"/>
    </source>
</evidence>
<dbReference type="GO" id="GO:0005886">
    <property type="term" value="C:plasma membrane"/>
    <property type="evidence" value="ECO:0007669"/>
    <property type="project" value="UniProtKB-SubCell"/>
</dbReference>
<dbReference type="RefSeq" id="WP_160775379.1">
    <property type="nucleotide sequence ID" value="NZ_WUMV01000003.1"/>
</dbReference>
<dbReference type="EMBL" id="WUMV01000003">
    <property type="protein sequence ID" value="MXN65169.1"/>
    <property type="molecule type" value="Genomic_DNA"/>
</dbReference>
<comment type="subcellular location">
    <subcellularLocation>
        <location evidence="1">Cell membrane</location>
        <topology evidence="1">Multi-pass membrane protein</topology>
    </subcellularLocation>
</comment>
<evidence type="ECO:0000313" key="7">
    <source>
        <dbReference type="EMBL" id="MXN65169.1"/>
    </source>
</evidence>
<keyword evidence="5 6" id="KW-0472">Membrane</keyword>
<evidence type="ECO:0000256" key="4">
    <source>
        <dbReference type="ARBA" id="ARBA00022989"/>
    </source>
</evidence>
<feature type="transmembrane region" description="Helical" evidence="6">
    <location>
        <begin position="247"/>
        <end position="275"/>
    </location>
</feature>
<dbReference type="Pfam" id="PF03631">
    <property type="entry name" value="Virul_fac_BrkB"/>
    <property type="match status" value="1"/>
</dbReference>
<evidence type="ECO:0000313" key="8">
    <source>
        <dbReference type="Proteomes" id="UP000433101"/>
    </source>
</evidence>
<name>A0A7X3LU75_9HYPH</name>
<feature type="transmembrane region" description="Helical" evidence="6">
    <location>
        <begin position="181"/>
        <end position="202"/>
    </location>
</feature>
<protein>
    <submittedName>
        <fullName evidence="7">YihY family inner membrane protein</fullName>
    </submittedName>
</protein>
<evidence type="ECO:0000256" key="3">
    <source>
        <dbReference type="ARBA" id="ARBA00022692"/>
    </source>
</evidence>
<comment type="caution">
    <text evidence="7">The sequence shown here is derived from an EMBL/GenBank/DDBJ whole genome shotgun (WGS) entry which is preliminary data.</text>
</comment>
<dbReference type="InterPro" id="IPR017039">
    <property type="entry name" value="Virul_fac_BrkB"/>
</dbReference>
<evidence type="ECO:0000256" key="1">
    <source>
        <dbReference type="ARBA" id="ARBA00004651"/>
    </source>
</evidence>
<keyword evidence="3 6" id="KW-0812">Transmembrane</keyword>
<feature type="transmembrane region" description="Helical" evidence="6">
    <location>
        <begin position="34"/>
        <end position="57"/>
    </location>
</feature>
<keyword evidence="4 6" id="KW-1133">Transmembrane helix</keyword>
<evidence type="ECO:0000256" key="5">
    <source>
        <dbReference type="ARBA" id="ARBA00023136"/>
    </source>
</evidence>
<dbReference type="PANTHER" id="PTHR30213:SF0">
    <property type="entry name" value="UPF0761 MEMBRANE PROTEIN YIHY"/>
    <property type="match status" value="1"/>
</dbReference>
<dbReference type="AlphaFoldDB" id="A0A7X3LU75"/>
<feature type="transmembrane region" description="Helical" evidence="6">
    <location>
        <begin position="214"/>
        <end position="235"/>
    </location>
</feature>
<feature type="transmembrane region" description="Helical" evidence="6">
    <location>
        <begin position="138"/>
        <end position="161"/>
    </location>
</feature>
<keyword evidence="2" id="KW-1003">Cell membrane</keyword>
<sequence>MNLSAYAIFIYRVLVDAIGHLIKDDGFAMASHVALSVLMALFPFLIFIAALTGFMGLGDMADRIAAMLFETWPERVAGPVSREIKTVLTRPRGDILTLGVVVSLWFASNGVEALRTALNRAYRLNDTRFFLWLRLQSIAFVFLGSLVLIAFSFLVVLAPLFLEWAVEYTPWIADFQTSLDLSRYVIATVLTAAGLMLAHALLPYGRRQFLDMLPGVLATLLLWFVAGIGFGTYLARFANYVSTYAGLAGIMTAIIFLYLIALLFIFGGELNAAILRERGLLRERRGMIMPDAAAR</sequence>
<feature type="transmembrane region" description="Helical" evidence="6">
    <location>
        <begin position="95"/>
        <end position="118"/>
    </location>
</feature>
<reference evidence="7 8" key="1">
    <citation type="submission" date="2019-12" db="EMBL/GenBank/DDBJ databases">
        <authorList>
            <person name="Li M."/>
        </authorList>
    </citation>
    <scope>NUCLEOTIDE SEQUENCE [LARGE SCALE GENOMIC DNA]</scope>
    <source>
        <strain evidence="7 8">GBMRC 2046</strain>
    </source>
</reference>
<dbReference type="Proteomes" id="UP000433101">
    <property type="component" value="Unassembled WGS sequence"/>
</dbReference>
<keyword evidence="8" id="KW-1185">Reference proteome</keyword>
<proteinExistence type="predicted"/>
<dbReference type="PIRSF" id="PIRSF035875">
    <property type="entry name" value="RNase_BN"/>
    <property type="match status" value="1"/>
</dbReference>
<dbReference type="PANTHER" id="PTHR30213">
    <property type="entry name" value="INNER MEMBRANE PROTEIN YHJD"/>
    <property type="match status" value="1"/>
</dbReference>
<evidence type="ECO:0000256" key="2">
    <source>
        <dbReference type="ARBA" id="ARBA00022475"/>
    </source>
</evidence>
<dbReference type="NCBIfam" id="TIGR00765">
    <property type="entry name" value="yihY_not_rbn"/>
    <property type="match status" value="1"/>
</dbReference>
<gene>
    <name evidence="7" type="ORF">GR183_09635</name>
</gene>
<accession>A0A7X3LU75</accession>